<dbReference type="Pfam" id="PF10677">
    <property type="entry name" value="DUF2490"/>
    <property type="match status" value="1"/>
</dbReference>
<name>A0ABS3YF75_9BACT</name>
<comment type="caution">
    <text evidence="1">The sequence shown here is derived from an EMBL/GenBank/DDBJ whole genome shotgun (WGS) entry which is preliminary data.</text>
</comment>
<accession>A0ABS3YF75</accession>
<proteinExistence type="predicted"/>
<dbReference type="InterPro" id="IPR019619">
    <property type="entry name" value="DUF2490"/>
</dbReference>
<dbReference type="Proteomes" id="UP000679126">
    <property type="component" value="Unassembled WGS sequence"/>
</dbReference>
<evidence type="ECO:0000313" key="2">
    <source>
        <dbReference type="Proteomes" id="UP000679126"/>
    </source>
</evidence>
<evidence type="ECO:0000313" key="1">
    <source>
        <dbReference type="EMBL" id="MBO9153331.1"/>
    </source>
</evidence>
<sequence length="242" mass="28122">MRQIILTGILFLFTATMLKAQQRPQFAGWLASFNSFRITGSKFGVHLDAQARSSDKWESLQTYIVRPGLNYHVRKNMIITAGYALVSNRFMQTDHFAEHRIWEQFIINHPVGFVPLQHRFRVEQRFIGNMVYDPSDVKWKKDGHNTAHRFRYFLRGIIPFSGERSFSKGMFGALQNELFLNFGDKSAVNGKTFDQNRAYVAVGYRFSAKFDLEAGYLNQYITQRNDNFTNVHVAQLAGYLRL</sequence>
<organism evidence="1 2">
    <name type="scientific">Chitinophaga chungangae</name>
    <dbReference type="NCBI Taxonomy" id="2821488"/>
    <lineage>
        <taxon>Bacteria</taxon>
        <taxon>Pseudomonadati</taxon>
        <taxon>Bacteroidota</taxon>
        <taxon>Chitinophagia</taxon>
        <taxon>Chitinophagales</taxon>
        <taxon>Chitinophagaceae</taxon>
        <taxon>Chitinophaga</taxon>
    </lineage>
</organism>
<dbReference type="EMBL" id="JAGHKP010000002">
    <property type="protein sequence ID" value="MBO9153331.1"/>
    <property type="molecule type" value="Genomic_DNA"/>
</dbReference>
<dbReference type="RefSeq" id="WP_209146297.1">
    <property type="nucleotide sequence ID" value="NZ_JAGHKP010000002.1"/>
</dbReference>
<protein>
    <submittedName>
        <fullName evidence="1">DUF2490 domain-containing protein</fullName>
    </submittedName>
</protein>
<reference evidence="2" key="1">
    <citation type="submission" date="2021-03" db="EMBL/GenBank/DDBJ databases">
        <title>Assistant Professor.</title>
        <authorList>
            <person name="Huq M.A."/>
        </authorList>
    </citation>
    <scope>NUCLEOTIDE SEQUENCE [LARGE SCALE GENOMIC DNA]</scope>
    <source>
        <strain evidence="2">MAH-28</strain>
    </source>
</reference>
<gene>
    <name evidence="1" type="ORF">J7I43_13975</name>
</gene>
<keyword evidence="2" id="KW-1185">Reference proteome</keyword>